<comment type="similarity">
    <text evidence="3">Belongs to the fucoxanthin chlorophyll protein family.</text>
</comment>
<evidence type="ECO:0000313" key="12">
    <source>
        <dbReference type="EMBL" id="KAG7374992.1"/>
    </source>
</evidence>
<comment type="caution">
    <text evidence="12">The sequence shown here is derived from an EMBL/GenBank/DDBJ whole genome shotgun (WGS) entry which is preliminary data.</text>
</comment>
<evidence type="ECO:0000256" key="2">
    <source>
        <dbReference type="ARBA" id="ARBA00004229"/>
    </source>
</evidence>
<evidence type="ECO:0000256" key="8">
    <source>
        <dbReference type="ARBA" id="ARBA00044011"/>
    </source>
</evidence>
<keyword evidence="11" id="KW-0472">Membrane</keyword>
<evidence type="ECO:0000256" key="5">
    <source>
        <dbReference type="ARBA" id="ARBA00022531"/>
    </source>
</evidence>
<feature type="binding site" evidence="9">
    <location>
        <position position="625"/>
    </location>
    <ligand>
        <name>chlorophyll a</name>
        <dbReference type="ChEBI" id="CHEBI:58416"/>
        <label>1</label>
    </ligand>
</feature>
<keyword evidence="5" id="KW-0602">Photosynthesis</keyword>
<proteinExistence type="inferred from homology"/>
<evidence type="ECO:0000256" key="9">
    <source>
        <dbReference type="PIRSR" id="PIRSR601344-1"/>
    </source>
</evidence>
<name>A0A9K3M6N2_9STRA</name>
<reference evidence="12" key="2">
    <citation type="submission" date="2021-04" db="EMBL/GenBank/DDBJ databases">
        <authorList>
            <person name="Podell S."/>
        </authorList>
    </citation>
    <scope>NUCLEOTIDE SEQUENCE</scope>
    <source>
        <strain evidence="12">Hildebrandi</strain>
    </source>
</reference>
<keyword evidence="7" id="KW-0437">Light-harvesting polypeptide</keyword>
<dbReference type="InterPro" id="IPR022796">
    <property type="entry name" value="Chloroa_b-bind"/>
</dbReference>
<evidence type="ECO:0000256" key="6">
    <source>
        <dbReference type="ARBA" id="ARBA00022640"/>
    </source>
</evidence>
<keyword evidence="11" id="KW-1133">Transmembrane helix</keyword>
<keyword evidence="6" id="KW-0934">Plastid</keyword>
<keyword evidence="9" id="KW-0157">Chromophore</keyword>
<comment type="function">
    <text evidence="1">The light-harvesting complex (LHC) functions as a light receptor, it captures and delivers excitation energy to photosystems with which it is closely associated. Energy is transferred from the carotenoid and chlorophyll C (or B) to chlorophyll A and the photosynthetic reaction centers where it is used to synthesize ATP and reducing power.</text>
</comment>
<keyword evidence="13" id="KW-1185">Reference proteome</keyword>
<keyword evidence="11" id="KW-0812">Transmembrane</keyword>
<dbReference type="InterPro" id="IPR001344">
    <property type="entry name" value="Chloro_AB-bd_pln"/>
</dbReference>
<accession>A0A9K3M6N2</accession>
<feature type="compositionally biased region" description="Low complexity" evidence="10">
    <location>
        <begin position="108"/>
        <end position="123"/>
    </location>
</feature>
<evidence type="ECO:0000256" key="3">
    <source>
        <dbReference type="ARBA" id="ARBA00005933"/>
    </source>
</evidence>
<organism evidence="12 13">
    <name type="scientific">Nitzschia inconspicua</name>
    <dbReference type="NCBI Taxonomy" id="303405"/>
    <lineage>
        <taxon>Eukaryota</taxon>
        <taxon>Sar</taxon>
        <taxon>Stramenopiles</taxon>
        <taxon>Ochrophyta</taxon>
        <taxon>Bacillariophyta</taxon>
        <taxon>Bacillariophyceae</taxon>
        <taxon>Bacillariophycidae</taxon>
        <taxon>Bacillariales</taxon>
        <taxon>Bacillariaceae</taxon>
        <taxon>Nitzschia</taxon>
    </lineage>
</organism>
<dbReference type="OrthoDB" id="423598at2759"/>
<gene>
    <name evidence="12" type="ORF">IV203_014087</name>
</gene>
<dbReference type="PANTHER" id="PTHR21649">
    <property type="entry name" value="CHLOROPHYLL A/B BINDING PROTEIN"/>
    <property type="match status" value="1"/>
</dbReference>
<dbReference type="GO" id="GO:0030076">
    <property type="term" value="C:light-harvesting complex"/>
    <property type="evidence" value="ECO:0007669"/>
    <property type="project" value="UniProtKB-KW"/>
</dbReference>
<dbReference type="GO" id="GO:0009765">
    <property type="term" value="P:photosynthesis, light harvesting"/>
    <property type="evidence" value="ECO:0007669"/>
    <property type="project" value="InterPro"/>
</dbReference>
<protein>
    <submittedName>
        <fullName evidence="12">Chlorophyll A-B binding protein</fullName>
    </submittedName>
</protein>
<keyword evidence="9" id="KW-0148">Chlorophyll</keyword>
<feature type="compositionally biased region" description="Low complexity" evidence="10">
    <location>
        <begin position="337"/>
        <end position="353"/>
    </location>
</feature>
<sequence length="752" mass="83343">MESDALMIATTAQMRYYSIEDSTAGGPSETSTLAPQSMRGKKTRGLVSSSMIVVLCGIIAFVLIPARTPLSFILDTWNIHRKLHLSIHVQKHSFLAASELIVVSPMRTPSSTKSSSSSTSTNSDANKTPDTTSSSSGRSIPLTPAADMPFPKWIRPTTNTTDTTMPLPFTKLGVVRTRPGQGSFFQYWFGHEVFPAIRKEQLQFRRSQQPQEGDGILAFALHTQQGQPDIFWVLQMFTSEEYYLNVYTPTIYNNNARLQKMRGFLLDEAPLLDLDLSGAPICIKGFPQLEERFDKLKTTDRDNLSQRNVQGKIEPTNPIDPQLRKHPSDNVTDPEQSTTTSNGNDNNTTAGSTPPAKNQGPMNTPPPAPYTVVMHLIIQPHKLVAFTEWFQSRLCHTIIQNGTKIINSVMYSIQNNQVWIYQTHRSQRDFLEYAEQLYSSGPAPALPLPWWSQQQDHAQSNNTATPSSVSTTSTTLSEELQSFLQKRVEFVALDPSYIRLVLLLLLLSEKISLLLRSTCCLFVLRHRPSLSTPYFLFVEKVLSFHPIVSETTTMKTAILASLLASTAAFAPASQVAKSSTALNAAGPFENEPGVLAPTGYFDPAKLSYGISDETFAAYRAAELKHGRVAMLAVLGYVATETYRFPFDISPGIACADVPSGIAAIQAIPFLGWAQIIALIGAVDYYGFLGDFDYGKLDLEPQEYFKRQTQELQHGRLAMLAFLELIRHDSQNLTVPGFDGLDNLITGLPFIYS</sequence>
<evidence type="ECO:0000256" key="1">
    <source>
        <dbReference type="ARBA" id="ARBA00004022"/>
    </source>
</evidence>
<feature type="region of interest" description="Disordered" evidence="10">
    <location>
        <begin position="297"/>
        <end position="366"/>
    </location>
</feature>
<dbReference type="Pfam" id="PF00504">
    <property type="entry name" value="Chloroa_b-bind"/>
    <property type="match status" value="1"/>
</dbReference>
<dbReference type="Proteomes" id="UP000693970">
    <property type="component" value="Unassembled WGS sequence"/>
</dbReference>
<keyword evidence="4" id="KW-0150">Chloroplast</keyword>
<feature type="compositionally biased region" description="Polar residues" evidence="10">
    <location>
        <begin position="124"/>
        <end position="138"/>
    </location>
</feature>
<feature type="binding site" description="axial binding residue" evidence="9">
    <location>
        <position position="627"/>
    </location>
    <ligand>
        <name>chlorophyll b</name>
        <dbReference type="ChEBI" id="CHEBI:61721"/>
        <label>1</label>
    </ligand>
    <ligandPart>
        <name>Mg</name>
        <dbReference type="ChEBI" id="CHEBI:25107"/>
    </ligandPart>
</feature>
<dbReference type="GO" id="GO:0016168">
    <property type="term" value="F:chlorophyll binding"/>
    <property type="evidence" value="ECO:0007669"/>
    <property type="project" value="UniProtKB-KW"/>
</dbReference>
<comment type="subunit">
    <text evidence="8">The LHC complex of chromophytic algae is composed of fucoxanthin, chlorophyll A and C bound non-covalently by fucoxanthin chlorophyll proteins (FCPs). The ratio of the pigments in LHC; fucoxanthin: chlorophyll C: chlorophyll A; (0.6-1): (0.1-0.3): (1).</text>
</comment>
<feature type="binding site" evidence="9">
    <location>
        <position position="622"/>
    </location>
    <ligand>
        <name>chlorophyll a</name>
        <dbReference type="ChEBI" id="CHEBI:58416"/>
        <label>1</label>
    </ligand>
</feature>
<feature type="region of interest" description="Disordered" evidence="10">
    <location>
        <begin position="107"/>
        <end position="153"/>
    </location>
</feature>
<reference evidence="12" key="1">
    <citation type="journal article" date="2021" name="Sci. Rep.">
        <title>Diploid genomic architecture of Nitzschia inconspicua, an elite biomass production diatom.</title>
        <authorList>
            <person name="Oliver A."/>
            <person name="Podell S."/>
            <person name="Pinowska A."/>
            <person name="Traller J.C."/>
            <person name="Smith S.R."/>
            <person name="McClure R."/>
            <person name="Beliaev A."/>
            <person name="Bohutskyi P."/>
            <person name="Hill E.A."/>
            <person name="Rabines A."/>
            <person name="Zheng H."/>
            <person name="Allen L.Z."/>
            <person name="Kuo A."/>
            <person name="Grigoriev I.V."/>
            <person name="Allen A.E."/>
            <person name="Hazlebeck D."/>
            <person name="Allen E.E."/>
        </authorList>
    </citation>
    <scope>NUCLEOTIDE SEQUENCE</scope>
    <source>
        <strain evidence="12">Hildebrandi</strain>
    </source>
</reference>
<comment type="subcellular location">
    <subcellularLocation>
        <location evidence="2">Plastid</location>
        <location evidence="2">Chloroplast</location>
    </subcellularLocation>
</comment>
<feature type="binding site" evidence="9">
    <location>
        <position position="607"/>
    </location>
    <ligand>
        <name>chlorophyll a</name>
        <dbReference type="ChEBI" id="CHEBI:58416"/>
        <label>1</label>
    </ligand>
</feature>
<evidence type="ECO:0000256" key="4">
    <source>
        <dbReference type="ARBA" id="ARBA00022528"/>
    </source>
</evidence>
<evidence type="ECO:0000256" key="7">
    <source>
        <dbReference type="ARBA" id="ARBA00023243"/>
    </source>
</evidence>
<evidence type="ECO:0000256" key="10">
    <source>
        <dbReference type="SAM" id="MobiDB-lite"/>
    </source>
</evidence>
<dbReference type="EMBL" id="JAGRRH010000001">
    <property type="protein sequence ID" value="KAG7374992.1"/>
    <property type="molecule type" value="Genomic_DNA"/>
</dbReference>
<dbReference type="GO" id="GO:0009507">
    <property type="term" value="C:chloroplast"/>
    <property type="evidence" value="ECO:0007669"/>
    <property type="project" value="UniProtKB-SubCell"/>
</dbReference>
<evidence type="ECO:0000313" key="13">
    <source>
        <dbReference type="Proteomes" id="UP000693970"/>
    </source>
</evidence>
<feature type="transmembrane region" description="Helical" evidence="11">
    <location>
        <begin position="46"/>
        <end position="66"/>
    </location>
</feature>
<dbReference type="AlphaFoldDB" id="A0A9K3M6N2"/>
<dbReference type="GO" id="GO:0016020">
    <property type="term" value="C:membrane"/>
    <property type="evidence" value="ECO:0007669"/>
    <property type="project" value="InterPro"/>
</dbReference>
<evidence type="ECO:0000256" key="11">
    <source>
        <dbReference type="SAM" id="Phobius"/>
    </source>
</evidence>